<protein>
    <submittedName>
        <fullName evidence="1">Uncharacterized protein</fullName>
    </submittedName>
</protein>
<dbReference type="AlphaFoldDB" id="W4MD89"/>
<dbReference type="HOGENOM" id="CLU_1203042_0_0_7"/>
<comment type="caution">
    <text evidence="1">The sequence shown here is derived from an EMBL/GenBank/DDBJ whole genome shotgun (WGS) entry which is preliminary data.</text>
</comment>
<dbReference type="Proteomes" id="UP000019140">
    <property type="component" value="Unassembled WGS sequence"/>
</dbReference>
<gene>
    <name evidence="1" type="ORF">ETSY2_06905</name>
</gene>
<proteinExistence type="predicted"/>
<dbReference type="EMBL" id="AZHX01000282">
    <property type="protein sequence ID" value="ETX08173.1"/>
    <property type="molecule type" value="Genomic_DNA"/>
</dbReference>
<accession>W4MD89</accession>
<organism evidence="1 2">
    <name type="scientific">Candidatus Entotheonella gemina</name>
    <dbReference type="NCBI Taxonomy" id="1429439"/>
    <lineage>
        <taxon>Bacteria</taxon>
        <taxon>Pseudomonadati</taxon>
        <taxon>Nitrospinota/Tectimicrobiota group</taxon>
        <taxon>Candidatus Tectimicrobiota</taxon>
        <taxon>Candidatus Entotheonellia</taxon>
        <taxon>Candidatus Entotheonellales</taxon>
        <taxon>Candidatus Entotheonellaceae</taxon>
        <taxon>Candidatus Entotheonella</taxon>
    </lineage>
</organism>
<sequence length="230" mass="25335">MLMVMLMQIARWLLRWAGFAGMLLLLMTQLAAAQAKPSESDPRCPNPVCEGKREFTVFPSVALPETHCGAFENAVSTPNEQGDWACPATLPGGEICQYRFQRGLWILQVTQKPEEKSEEKAEASACPKTPPDICGPGEMAVPKDRVEKLHREVYDILRRRPNGELAKDACNCKVLAGSEWCSLGNCVEKPDTYGLNGVSEVRARPDKKAKKCVVAITYDVSFECTGTCVP</sequence>
<name>W4MD89_9BACT</name>
<evidence type="ECO:0000313" key="1">
    <source>
        <dbReference type="EMBL" id="ETX08173.1"/>
    </source>
</evidence>
<evidence type="ECO:0000313" key="2">
    <source>
        <dbReference type="Proteomes" id="UP000019140"/>
    </source>
</evidence>
<keyword evidence="2" id="KW-1185">Reference proteome</keyword>
<reference evidence="1 2" key="1">
    <citation type="journal article" date="2014" name="Nature">
        <title>An environmental bacterial taxon with a large and distinct metabolic repertoire.</title>
        <authorList>
            <person name="Wilson M.C."/>
            <person name="Mori T."/>
            <person name="Ruckert C."/>
            <person name="Uria A.R."/>
            <person name="Helf M.J."/>
            <person name="Takada K."/>
            <person name="Gernert C."/>
            <person name="Steffens U.A."/>
            <person name="Heycke N."/>
            <person name="Schmitt S."/>
            <person name="Rinke C."/>
            <person name="Helfrich E.J."/>
            <person name="Brachmann A.O."/>
            <person name="Gurgui C."/>
            <person name="Wakimoto T."/>
            <person name="Kracht M."/>
            <person name="Crusemann M."/>
            <person name="Hentschel U."/>
            <person name="Abe I."/>
            <person name="Matsunaga S."/>
            <person name="Kalinowski J."/>
            <person name="Takeyama H."/>
            <person name="Piel J."/>
        </authorList>
    </citation>
    <scope>NUCLEOTIDE SEQUENCE [LARGE SCALE GENOMIC DNA]</scope>
    <source>
        <strain evidence="2">TSY2</strain>
    </source>
</reference>